<dbReference type="EMBL" id="JAGTJQ010000010">
    <property type="protein sequence ID" value="KAH7021452.1"/>
    <property type="molecule type" value="Genomic_DNA"/>
</dbReference>
<name>A0A9P8XXY0_9PEZI</name>
<evidence type="ECO:0000256" key="1">
    <source>
        <dbReference type="SAM" id="MobiDB-lite"/>
    </source>
</evidence>
<keyword evidence="3" id="KW-1185">Reference proteome</keyword>
<proteinExistence type="predicted"/>
<feature type="region of interest" description="Disordered" evidence="1">
    <location>
        <begin position="182"/>
        <end position="225"/>
    </location>
</feature>
<evidence type="ECO:0000313" key="3">
    <source>
        <dbReference type="Proteomes" id="UP000756346"/>
    </source>
</evidence>
<dbReference type="AlphaFoldDB" id="A0A9P8XXY0"/>
<dbReference type="Proteomes" id="UP000756346">
    <property type="component" value="Unassembled WGS sequence"/>
</dbReference>
<evidence type="ECO:0000313" key="2">
    <source>
        <dbReference type="EMBL" id="KAH7021452.1"/>
    </source>
</evidence>
<comment type="caution">
    <text evidence="2">The sequence shown here is derived from an EMBL/GenBank/DDBJ whole genome shotgun (WGS) entry which is preliminary data.</text>
</comment>
<dbReference type="GeneID" id="70186819"/>
<reference evidence="2" key="1">
    <citation type="journal article" date="2021" name="Nat. Commun.">
        <title>Genetic determinants of endophytism in the Arabidopsis root mycobiome.</title>
        <authorList>
            <person name="Mesny F."/>
            <person name="Miyauchi S."/>
            <person name="Thiergart T."/>
            <person name="Pickel B."/>
            <person name="Atanasova L."/>
            <person name="Karlsson M."/>
            <person name="Huettel B."/>
            <person name="Barry K.W."/>
            <person name="Haridas S."/>
            <person name="Chen C."/>
            <person name="Bauer D."/>
            <person name="Andreopoulos W."/>
            <person name="Pangilinan J."/>
            <person name="LaButti K."/>
            <person name="Riley R."/>
            <person name="Lipzen A."/>
            <person name="Clum A."/>
            <person name="Drula E."/>
            <person name="Henrissat B."/>
            <person name="Kohler A."/>
            <person name="Grigoriev I.V."/>
            <person name="Martin F.M."/>
            <person name="Hacquard S."/>
        </authorList>
    </citation>
    <scope>NUCLEOTIDE SEQUENCE</scope>
    <source>
        <strain evidence="2">MPI-CAGE-CH-0230</strain>
    </source>
</reference>
<organism evidence="2 3">
    <name type="scientific">Microdochium trichocladiopsis</name>
    <dbReference type="NCBI Taxonomy" id="1682393"/>
    <lineage>
        <taxon>Eukaryota</taxon>
        <taxon>Fungi</taxon>
        <taxon>Dikarya</taxon>
        <taxon>Ascomycota</taxon>
        <taxon>Pezizomycotina</taxon>
        <taxon>Sordariomycetes</taxon>
        <taxon>Xylariomycetidae</taxon>
        <taxon>Xylariales</taxon>
        <taxon>Microdochiaceae</taxon>
        <taxon>Microdochium</taxon>
    </lineage>
</organism>
<sequence>MYRTGTDRCHHPLILSGVSLAPENCAAGSSTQCEQDIEAALDEVLKHVSKPSAKPQSRAEVPGEVVAHSVVWKPNVVVPQRRSREVVDVTDIKELLAHLQNNSTERITHAKRRAHPNYIKQNANWPRRLHRGAPSRATSWGLEKQREFTLLIKRPISEDSAPRSHLCCRSSDVVSTFGEFGEAPTSASQRKPFLEKTRAPASDHPTGPGCKSHTARDTIMSEPQG</sequence>
<dbReference type="RefSeq" id="XP_046007653.1">
    <property type="nucleotide sequence ID" value="XM_046157273.1"/>
</dbReference>
<accession>A0A9P8XXY0</accession>
<gene>
    <name evidence="2" type="ORF">B0I36DRAFT_354108</name>
</gene>
<protein>
    <submittedName>
        <fullName evidence="2">Uncharacterized protein</fullName>
    </submittedName>
</protein>